<dbReference type="OrthoDB" id="9774900at2"/>
<dbReference type="AlphaFoldDB" id="A0A1S1QPH2"/>
<keyword evidence="6" id="KW-0645">Protease</keyword>
<keyword evidence="7" id="KW-1185">Reference proteome</keyword>
<sequence>MRFDDSPVDTSQLEDRRGGSGAGRGLAIGGGGAGIIGVVVYLLVTLIGGGGGDAGTDGTGGTGEGTGREALPASEIASRCATAGAVDQYDDCLVLKVFNEVNEVWTAEFQRTGQTRTGQTYAPPTLVYFDDAVSTGCGTASAEVGPFYCPPDQRVFIDLGFLSELQERYGAQGRYAQAYIVAHEVGHHLQTITGTEERLRQAQQADPSRENELSVQLELQADCYAGVWSTLANRGGNVTITETDLDEALGAAEAVGDDRIQASAGAGVDPESWTHGSAEQRRTSFLTGYRGATMEACGTVPA</sequence>
<keyword evidence="4" id="KW-0472">Membrane</keyword>
<comment type="caution">
    <text evidence="6">The sequence shown here is derived from an EMBL/GenBank/DDBJ whole genome shotgun (WGS) entry which is preliminary data.</text>
</comment>
<gene>
    <name evidence="6" type="ORF">CC117_19760</name>
</gene>
<dbReference type="PANTHER" id="PTHR30168">
    <property type="entry name" value="PUTATIVE MEMBRANE PROTEIN YPFJ"/>
    <property type="match status" value="1"/>
</dbReference>
<dbReference type="RefSeq" id="WP_071085639.1">
    <property type="nucleotide sequence ID" value="NZ_MBLM01000121.1"/>
</dbReference>
<accession>A0A1S1QPH2</accession>
<dbReference type="PANTHER" id="PTHR30168:SF0">
    <property type="entry name" value="INNER MEMBRANE PROTEIN"/>
    <property type="match status" value="1"/>
</dbReference>
<keyword evidence="2" id="KW-0812">Transmembrane</keyword>
<keyword evidence="6" id="KW-0378">Hydrolase</keyword>
<dbReference type="Proteomes" id="UP000179627">
    <property type="component" value="Unassembled WGS sequence"/>
</dbReference>
<dbReference type="Pfam" id="PF04228">
    <property type="entry name" value="Zn_peptidase"/>
    <property type="match status" value="1"/>
</dbReference>
<organism evidence="6 7">
    <name type="scientific">Parafrankia colletiae</name>
    <dbReference type="NCBI Taxonomy" id="573497"/>
    <lineage>
        <taxon>Bacteria</taxon>
        <taxon>Bacillati</taxon>
        <taxon>Actinomycetota</taxon>
        <taxon>Actinomycetes</taxon>
        <taxon>Frankiales</taxon>
        <taxon>Frankiaceae</taxon>
        <taxon>Parafrankia</taxon>
    </lineage>
</organism>
<evidence type="ECO:0000256" key="5">
    <source>
        <dbReference type="SAM" id="MobiDB-lite"/>
    </source>
</evidence>
<keyword evidence="6" id="KW-0482">Metalloprotease</keyword>
<dbReference type="GO" id="GO:0008237">
    <property type="term" value="F:metallopeptidase activity"/>
    <property type="evidence" value="ECO:0007669"/>
    <property type="project" value="UniProtKB-KW"/>
</dbReference>
<evidence type="ECO:0000256" key="2">
    <source>
        <dbReference type="ARBA" id="ARBA00022692"/>
    </source>
</evidence>
<evidence type="ECO:0000256" key="4">
    <source>
        <dbReference type="ARBA" id="ARBA00023136"/>
    </source>
</evidence>
<protein>
    <submittedName>
        <fullName evidence="6">Metalloprotease</fullName>
    </submittedName>
</protein>
<dbReference type="EMBL" id="MBLM01000121">
    <property type="protein sequence ID" value="OHV35466.1"/>
    <property type="molecule type" value="Genomic_DNA"/>
</dbReference>
<comment type="subcellular location">
    <subcellularLocation>
        <location evidence="1">Membrane</location>
        <topology evidence="1">Single-pass membrane protein</topology>
    </subcellularLocation>
</comment>
<keyword evidence="3" id="KW-1133">Transmembrane helix</keyword>
<name>A0A1S1QPH2_9ACTN</name>
<dbReference type="GO" id="GO:0006508">
    <property type="term" value="P:proteolysis"/>
    <property type="evidence" value="ECO:0007669"/>
    <property type="project" value="UniProtKB-KW"/>
</dbReference>
<proteinExistence type="predicted"/>
<reference evidence="7" key="1">
    <citation type="submission" date="2016-07" db="EMBL/GenBank/DDBJ databases">
        <title>Sequence Frankia sp. strain CcI1.17.</title>
        <authorList>
            <person name="Ghodhbane-Gtari F."/>
            <person name="Swanson E."/>
            <person name="Gueddou A."/>
            <person name="Morris K."/>
            <person name="Hezbri K."/>
            <person name="Ktari A."/>
            <person name="Nouioui I."/>
            <person name="Abebe-Akele F."/>
            <person name="Simpson S."/>
            <person name="Thomas K."/>
            <person name="Gtari M."/>
            <person name="Tisa L.S."/>
            <person name="Hurst S."/>
        </authorList>
    </citation>
    <scope>NUCLEOTIDE SEQUENCE [LARGE SCALE GENOMIC DNA]</scope>
    <source>
        <strain evidence="7">Cc1.17</strain>
    </source>
</reference>
<dbReference type="GO" id="GO:0016020">
    <property type="term" value="C:membrane"/>
    <property type="evidence" value="ECO:0007669"/>
    <property type="project" value="UniProtKB-SubCell"/>
</dbReference>
<evidence type="ECO:0000313" key="6">
    <source>
        <dbReference type="EMBL" id="OHV35466.1"/>
    </source>
</evidence>
<evidence type="ECO:0000256" key="1">
    <source>
        <dbReference type="ARBA" id="ARBA00004167"/>
    </source>
</evidence>
<feature type="region of interest" description="Disordered" evidence="5">
    <location>
        <begin position="1"/>
        <end position="22"/>
    </location>
</feature>
<evidence type="ECO:0000313" key="7">
    <source>
        <dbReference type="Proteomes" id="UP000179627"/>
    </source>
</evidence>
<evidence type="ECO:0000256" key="3">
    <source>
        <dbReference type="ARBA" id="ARBA00022989"/>
    </source>
</evidence>
<dbReference type="InterPro" id="IPR007343">
    <property type="entry name" value="Uncharacterised_pept_Zn_put"/>
</dbReference>